<dbReference type="SUPFAM" id="SSF55785">
    <property type="entry name" value="PYP-like sensor domain (PAS domain)"/>
    <property type="match status" value="2"/>
</dbReference>
<proteinExistence type="predicted"/>
<evidence type="ECO:0000256" key="3">
    <source>
        <dbReference type="ARBA" id="ARBA00022553"/>
    </source>
</evidence>
<keyword evidence="7" id="KW-0547">Nucleotide-binding</keyword>
<evidence type="ECO:0000259" key="5">
    <source>
        <dbReference type="PROSITE" id="PS50112"/>
    </source>
</evidence>
<dbReference type="InterPro" id="IPR035965">
    <property type="entry name" value="PAS-like_dom_sf"/>
</dbReference>
<dbReference type="InterPro" id="IPR001610">
    <property type="entry name" value="PAC"/>
</dbReference>
<accession>A0ABW2A4E8</accession>
<dbReference type="SUPFAM" id="SSF47384">
    <property type="entry name" value="Homodimeric domain of signal transducing histidine kinase"/>
    <property type="match status" value="1"/>
</dbReference>
<comment type="catalytic activity">
    <reaction evidence="1">
        <text>ATP + protein L-histidine = ADP + protein N-phospho-L-histidine.</text>
        <dbReference type="EC" id="2.7.13.3"/>
    </reaction>
</comment>
<dbReference type="CDD" id="cd00082">
    <property type="entry name" value="HisKA"/>
    <property type="match status" value="1"/>
</dbReference>
<name>A0ABW2A4E8_9GAMM</name>
<dbReference type="SMART" id="SM00387">
    <property type="entry name" value="HATPase_c"/>
    <property type="match status" value="1"/>
</dbReference>
<dbReference type="InterPro" id="IPR003661">
    <property type="entry name" value="HisK_dim/P_dom"/>
</dbReference>
<evidence type="ECO:0000256" key="2">
    <source>
        <dbReference type="ARBA" id="ARBA00012438"/>
    </source>
</evidence>
<dbReference type="Proteomes" id="UP001596422">
    <property type="component" value="Unassembled WGS sequence"/>
</dbReference>
<evidence type="ECO:0000256" key="1">
    <source>
        <dbReference type="ARBA" id="ARBA00000085"/>
    </source>
</evidence>
<reference evidence="8" key="1">
    <citation type="journal article" date="2019" name="Int. J. Syst. Evol. Microbiol.">
        <title>The Global Catalogue of Microorganisms (GCM) 10K type strain sequencing project: providing services to taxonomists for standard genome sequencing and annotation.</title>
        <authorList>
            <consortium name="The Broad Institute Genomics Platform"/>
            <consortium name="The Broad Institute Genome Sequencing Center for Infectious Disease"/>
            <person name="Wu L."/>
            <person name="Ma J."/>
        </authorList>
    </citation>
    <scope>NUCLEOTIDE SEQUENCE [LARGE SCALE GENOMIC DNA]</scope>
    <source>
        <strain evidence="8">NBRC 111756</strain>
    </source>
</reference>
<dbReference type="InterPro" id="IPR036097">
    <property type="entry name" value="HisK_dim/P_sf"/>
</dbReference>
<dbReference type="SMART" id="SM00091">
    <property type="entry name" value="PAS"/>
    <property type="match status" value="3"/>
</dbReference>
<keyword evidence="8" id="KW-1185">Reference proteome</keyword>
<organism evidence="7 8">
    <name type="scientific">Marinobacterium aestuariivivens</name>
    <dbReference type="NCBI Taxonomy" id="1698799"/>
    <lineage>
        <taxon>Bacteria</taxon>
        <taxon>Pseudomonadati</taxon>
        <taxon>Pseudomonadota</taxon>
        <taxon>Gammaproteobacteria</taxon>
        <taxon>Oceanospirillales</taxon>
        <taxon>Oceanospirillaceae</taxon>
        <taxon>Marinobacterium</taxon>
    </lineage>
</organism>
<dbReference type="Pfam" id="PF02518">
    <property type="entry name" value="HATPase_c"/>
    <property type="match status" value="1"/>
</dbReference>
<evidence type="ECO:0000259" key="6">
    <source>
        <dbReference type="PROSITE" id="PS50113"/>
    </source>
</evidence>
<dbReference type="PANTHER" id="PTHR43065">
    <property type="entry name" value="SENSOR HISTIDINE KINASE"/>
    <property type="match status" value="1"/>
</dbReference>
<dbReference type="Gene3D" id="3.30.565.10">
    <property type="entry name" value="Histidine kinase-like ATPase, C-terminal domain"/>
    <property type="match status" value="1"/>
</dbReference>
<dbReference type="PANTHER" id="PTHR43065:SF42">
    <property type="entry name" value="TWO-COMPONENT SENSOR PPRA"/>
    <property type="match status" value="1"/>
</dbReference>
<dbReference type="InterPro" id="IPR005467">
    <property type="entry name" value="His_kinase_dom"/>
</dbReference>
<dbReference type="SMART" id="SM00086">
    <property type="entry name" value="PAC"/>
    <property type="match status" value="1"/>
</dbReference>
<dbReference type="PROSITE" id="PS50109">
    <property type="entry name" value="HIS_KIN"/>
    <property type="match status" value="1"/>
</dbReference>
<dbReference type="InterPro" id="IPR004358">
    <property type="entry name" value="Sig_transdc_His_kin-like_C"/>
</dbReference>
<sequence length="525" mass="59466">MSTAKEQALEQALAQCRREADRYRLLAEQSTDMISRHTPTPEWTYVDVSPAVEKLLGYRVEEMIGTPGYDLFHPDDADNLVKRTESVSYRGGLYTNLFRYRHKEGHYVWLETTSRTIRDDSGEPLEIICVSRDVTAREQALRATRRLARVVEACSDMVMFCSADSQQLTYLNEAASTTLGTHQNGPVSFHLQQLFSDGIYRSLLQAALDHAAQHGTWYGSIPMQLPPAAGARIAEIREIIAHRNHAGNRRVEYYSIIGRDITLKRQAEEAARRQQLEMAHMSRLLSVGEMATGLAHEVNQPLAAILNYCRGTLRRFEEDRNPGLEQVLRTMELITGQARRAAEIVKRMRSFVRRTEYQRIVFSINDSCREVAGFLHQEASDNDIGFDFDLDPSDPPLCADRIQIEQVLLNLLRNAIEAYADCECPRRAVNIGSRHRDGYIEVTVRDYGGGVDAQRLSRLFDAFYTSKPSGLGMGLAISRTIVESHGGQLWADSDGRSGTLFQFRLPARRPGDRLDTPRLQDQDDR</sequence>
<dbReference type="InterPro" id="IPR003594">
    <property type="entry name" value="HATPase_dom"/>
</dbReference>
<dbReference type="Gene3D" id="1.10.287.130">
    <property type="match status" value="1"/>
</dbReference>
<dbReference type="InterPro" id="IPR000014">
    <property type="entry name" value="PAS"/>
</dbReference>
<dbReference type="PROSITE" id="PS50113">
    <property type="entry name" value="PAC"/>
    <property type="match status" value="1"/>
</dbReference>
<dbReference type="Pfam" id="PF08447">
    <property type="entry name" value="PAS_3"/>
    <property type="match status" value="1"/>
</dbReference>
<dbReference type="Pfam" id="PF13188">
    <property type="entry name" value="PAS_8"/>
    <property type="match status" value="1"/>
</dbReference>
<keyword evidence="3" id="KW-0597">Phosphoprotein</keyword>
<dbReference type="InterPro" id="IPR000700">
    <property type="entry name" value="PAS-assoc_C"/>
</dbReference>
<dbReference type="CDD" id="cd00130">
    <property type="entry name" value="PAS"/>
    <property type="match status" value="1"/>
</dbReference>
<feature type="domain" description="PAS" evidence="5">
    <location>
        <begin position="48"/>
        <end position="91"/>
    </location>
</feature>
<evidence type="ECO:0000313" key="7">
    <source>
        <dbReference type="EMBL" id="MFC6672261.1"/>
    </source>
</evidence>
<evidence type="ECO:0000259" key="4">
    <source>
        <dbReference type="PROSITE" id="PS50109"/>
    </source>
</evidence>
<dbReference type="PRINTS" id="PR00344">
    <property type="entry name" value="BCTRLSENSOR"/>
</dbReference>
<dbReference type="SUPFAM" id="SSF55874">
    <property type="entry name" value="ATPase domain of HSP90 chaperone/DNA topoisomerase II/histidine kinase"/>
    <property type="match status" value="1"/>
</dbReference>
<dbReference type="RefSeq" id="WP_379910711.1">
    <property type="nucleotide sequence ID" value="NZ_JBHSWE010000001.1"/>
</dbReference>
<dbReference type="Gene3D" id="3.30.450.20">
    <property type="entry name" value="PAS domain"/>
    <property type="match status" value="2"/>
</dbReference>
<feature type="domain" description="Histidine kinase" evidence="4">
    <location>
        <begin position="293"/>
        <end position="509"/>
    </location>
</feature>
<dbReference type="InterPro" id="IPR013655">
    <property type="entry name" value="PAS_fold_3"/>
</dbReference>
<keyword evidence="7" id="KW-0067">ATP-binding</keyword>
<dbReference type="SMART" id="SM00388">
    <property type="entry name" value="HisKA"/>
    <property type="match status" value="1"/>
</dbReference>
<dbReference type="EC" id="2.7.13.3" evidence="2"/>
<dbReference type="PROSITE" id="PS50112">
    <property type="entry name" value="PAS"/>
    <property type="match status" value="1"/>
</dbReference>
<evidence type="ECO:0000313" key="8">
    <source>
        <dbReference type="Proteomes" id="UP001596422"/>
    </source>
</evidence>
<comment type="caution">
    <text evidence="7">The sequence shown here is derived from an EMBL/GenBank/DDBJ whole genome shotgun (WGS) entry which is preliminary data.</text>
</comment>
<dbReference type="Pfam" id="PF00512">
    <property type="entry name" value="HisKA"/>
    <property type="match status" value="1"/>
</dbReference>
<dbReference type="NCBIfam" id="TIGR00229">
    <property type="entry name" value="sensory_box"/>
    <property type="match status" value="1"/>
</dbReference>
<protein>
    <recommendedName>
        <fullName evidence="2">histidine kinase</fullName>
        <ecNumber evidence="2">2.7.13.3</ecNumber>
    </recommendedName>
</protein>
<dbReference type="InterPro" id="IPR036890">
    <property type="entry name" value="HATPase_C_sf"/>
</dbReference>
<feature type="domain" description="PAC" evidence="6">
    <location>
        <begin position="94"/>
        <end position="146"/>
    </location>
</feature>
<dbReference type="EMBL" id="JBHSWE010000001">
    <property type="protein sequence ID" value="MFC6672261.1"/>
    <property type="molecule type" value="Genomic_DNA"/>
</dbReference>
<gene>
    <name evidence="7" type="ORF">ACFQDL_20950</name>
</gene>
<dbReference type="GO" id="GO:0005524">
    <property type="term" value="F:ATP binding"/>
    <property type="evidence" value="ECO:0007669"/>
    <property type="project" value="UniProtKB-KW"/>
</dbReference>